<gene>
    <name evidence="1" type="ORF">MNBD_PLANCTO03-25</name>
</gene>
<dbReference type="EMBL" id="UOGK01000756">
    <property type="protein sequence ID" value="VAX42817.1"/>
    <property type="molecule type" value="Genomic_DNA"/>
</dbReference>
<protein>
    <submittedName>
        <fullName evidence="1">Uncharacterized protein</fullName>
    </submittedName>
</protein>
<proteinExistence type="predicted"/>
<sequence>VRLDTGDLTVRVASTSATIQFSPLLSWSTILQWDNQSDSAGLNSRLRYEFRPGQEIFLVYNEGFDVAGTEFSSTGRELTLKAGLTFRF</sequence>
<name>A0A3B1E985_9ZZZZ</name>
<reference evidence="1" key="1">
    <citation type="submission" date="2018-06" db="EMBL/GenBank/DDBJ databases">
        <authorList>
            <person name="Zhirakovskaya E."/>
        </authorList>
    </citation>
    <scope>NUCLEOTIDE SEQUENCE</scope>
</reference>
<dbReference type="AlphaFoldDB" id="A0A3B1E985"/>
<organism evidence="1">
    <name type="scientific">hydrothermal vent metagenome</name>
    <dbReference type="NCBI Taxonomy" id="652676"/>
    <lineage>
        <taxon>unclassified sequences</taxon>
        <taxon>metagenomes</taxon>
        <taxon>ecological metagenomes</taxon>
    </lineage>
</organism>
<accession>A0A3B1E985</accession>
<evidence type="ECO:0000313" key="1">
    <source>
        <dbReference type="EMBL" id="VAX42817.1"/>
    </source>
</evidence>
<feature type="non-terminal residue" evidence="1">
    <location>
        <position position="1"/>
    </location>
</feature>